<evidence type="ECO:0000256" key="2">
    <source>
        <dbReference type="ARBA" id="ARBA00022692"/>
    </source>
</evidence>
<dbReference type="GeneID" id="110235210"/>
<dbReference type="OrthoDB" id="5983232at2759"/>
<name>A0A913WZ25_EXADI</name>
<dbReference type="InterPro" id="IPR006029">
    <property type="entry name" value="Neurotrans-gated_channel_TM"/>
</dbReference>
<evidence type="ECO:0000259" key="8">
    <source>
        <dbReference type="Pfam" id="PF02932"/>
    </source>
</evidence>
<dbReference type="GO" id="GO:0005230">
    <property type="term" value="F:extracellular ligand-gated monoatomic ion channel activity"/>
    <property type="evidence" value="ECO:0007669"/>
    <property type="project" value="InterPro"/>
</dbReference>
<evidence type="ECO:0000256" key="3">
    <source>
        <dbReference type="ARBA" id="ARBA00022989"/>
    </source>
</evidence>
<dbReference type="PRINTS" id="PR00252">
    <property type="entry name" value="NRIONCHANNEL"/>
</dbReference>
<feature type="transmembrane region" description="Helical" evidence="5">
    <location>
        <begin position="303"/>
        <end position="326"/>
    </location>
</feature>
<dbReference type="SUPFAM" id="SSF63712">
    <property type="entry name" value="Nicotinic receptor ligand binding domain-like"/>
    <property type="match status" value="1"/>
</dbReference>
<feature type="domain" description="Neurotransmitter-gated ion-channel ligand-binding" evidence="7">
    <location>
        <begin position="31"/>
        <end position="241"/>
    </location>
</feature>
<dbReference type="InterPro" id="IPR036734">
    <property type="entry name" value="Neur_chan_lig-bd_sf"/>
</dbReference>
<evidence type="ECO:0000256" key="5">
    <source>
        <dbReference type="SAM" id="Phobius"/>
    </source>
</evidence>
<evidence type="ECO:0000256" key="1">
    <source>
        <dbReference type="ARBA" id="ARBA00004141"/>
    </source>
</evidence>
<feature type="transmembrane region" description="Helical" evidence="5">
    <location>
        <begin position="407"/>
        <end position="429"/>
    </location>
</feature>
<dbReference type="KEGG" id="epa:110235210"/>
<evidence type="ECO:0000256" key="6">
    <source>
        <dbReference type="SAM" id="SignalP"/>
    </source>
</evidence>
<dbReference type="EnsemblMetazoa" id="XM_021040654.2">
    <property type="protein sequence ID" value="XP_020896313.1"/>
    <property type="gene ID" value="LOC110235210"/>
</dbReference>
<evidence type="ECO:0000313" key="10">
    <source>
        <dbReference type="Proteomes" id="UP000887567"/>
    </source>
</evidence>
<dbReference type="RefSeq" id="XP_020896313.1">
    <property type="nucleotide sequence ID" value="XM_021040654.2"/>
</dbReference>
<dbReference type="SUPFAM" id="SSF90112">
    <property type="entry name" value="Neurotransmitter-gated ion-channel transmembrane pore"/>
    <property type="match status" value="1"/>
</dbReference>
<dbReference type="GO" id="GO:0016020">
    <property type="term" value="C:membrane"/>
    <property type="evidence" value="ECO:0007669"/>
    <property type="project" value="UniProtKB-SubCell"/>
</dbReference>
<sequence length="430" mass="48562">MMNCSASSVVFVIVHFIFLSKESQATFKSSEQQLLKIIFDNYNKKVRPVFNDTLLVLVEFGMELRKIMKIDSKAQELTVGVTVTQRWRNVFLAWDRVGNGNIETITVSANEIWTPDIGLINNADLSTSVAGGKIKFQTDVIVSNDGDCFWKSPATFTSYCDIDVQYWPFDTQKCEMSFGSYTLPSSKLKLILFNQTNTKANRFKASGDWTVNRIKVERKRETSANMEFGIAEFELELERKPMYFILNLIIPSVVLCVLSLLSFAIPSESGERIGFITTLLLAMTVYLLLISEVLPETSNQLPITGLLFVLTIIESAVILVVTIVVLRCFHGTGKPYGWLQWLYRRCCCCCCKKSIIRITPSPLNIKEVELHSVVNAAELPENPSIQVADEDDIDPSWQDIAGFLNSIFFVLCFLMVTCTYLAILLYAILK</sequence>
<organism evidence="9 10">
    <name type="scientific">Exaiptasia diaphana</name>
    <name type="common">Tropical sea anemone</name>
    <name type="synonym">Aiptasia pulchella</name>
    <dbReference type="NCBI Taxonomy" id="2652724"/>
    <lineage>
        <taxon>Eukaryota</taxon>
        <taxon>Metazoa</taxon>
        <taxon>Cnidaria</taxon>
        <taxon>Anthozoa</taxon>
        <taxon>Hexacorallia</taxon>
        <taxon>Actiniaria</taxon>
        <taxon>Aiptasiidae</taxon>
        <taxon>Exaiptasia</taxon>
    </lineage>
</organism>
<dbReference type="Gene3D" id="2.70.170.10">
    <property type="entry name" value="Neurotransmitter-gated ion-channel ligand-binding domain"/>
    <property type="match status" value="1"/>
</dbReference>
<feature type="transmembrane region" description="Helical" evidence="5">
    <location>
        <begin position="273"/>
        <end position="291"/>
    </location>
</feature>
<keyword evidence="6" id="KW-0732">Signal</keyword>
<protein>
    <submittedName>
        <fullName evidence="9">Uncharacterized protein</fullName>
    </submittedName>
</protein>
<feature type="chain" id="PRO_5037823928" evidence="6">
    <location>
        <begin position="26"/>
        <end position="430"/>
    </location>
</feature>
<dbReference type="OMA" id="SANMEFG"/>
<feature type="domain" description="Neurotransmitter-gated ion-channel transmembrane" evidence="8">
    <location>
        <begin position="248"/>
        <end position="330"/>
    </location>
</feature>
<dbReference type="InterPro" id="IPR036719">
    <property type="entry name" value="Neuro-gated_channel_TM_sf"/>
</dbReference>
<dbReference type="GO" id="GO:0004888">
    <property type="term" value="F:transmembrane signaling receptor activity"/>
    <property type="evidence" value="ECO:0007669"/>
    <property type="project" value="InterPro"/>
</dbReference>
<feature type="transmembrane region" description="Helical" evidence="5">
    <location>
        <begin position="242"/>
        <end position="261"/>
    </location>
</feature>
<comment type="subcellular location">
    <subcellularLocation>
        <location evidence="1">Membrane</location>
        <topology evidence="1">Multi-pass membrane protein</topology>
    </subcellularLocation>
</comment>
<dbReference type="FunFam" id="2.70.170.10:FF:000028">
    <property type="entry name" value="AcetylCholine Receptor"/>
    <property type="match status" value="1"/>
</dbReference>
<dbReference type="InterPro" id="IPR006202">
    <property type="entry name" value="Neur_chan_lig-bd"/>
</dbReference>
<dbReference type="PANTHER" id="PTHR18945">
    <property type="entry name" value="NEUROTRANSMITTER GATED ION CHANNEL"/>
    <property type="match status" value="1"/>
</dbReference>
<dbReference type="AlphaFoldDB" id="A0A913WZ25"/>
<proteinExistence type="predicted"/>
<evidence type="ECO:0000313" key="9">
    <source>
        <dbReference type="EnsemblMetazoa" id="XP_020896313.1"/>
    </source>
</evidence>
<dbReference type="Pfam" id="PF02931">
    <property type="entry name" value="Neur_chan_LBD"/>
    <property type="match status" value="1"/>
</dbReference>
<dbReference type="InterPro" id="IPR006201">
    <property type="entry name" value="Neur_channel"/>
</dbReference>
<evidence type="ECO:0000259" key="7">
    <source>
        <dbReference type="Pfam" id="PF02931"/>
    </source>
</evidence>
<keyword evidence="4 5" id="KW-0472">Membrane</keyword>
<dbReference type="Gene3D" id="1.20.58.390">
    <property type="entry name" value="Neurotransmitter-gated ion-channel transmembrane domain"/>
    <property type="match status" value="1"/>
</dbReference>
<accession>A0A913WZ25</accession>
<dbReference type="CDD" id="cd19051">
    <property type="entry name" value="LGIC_TM_cation"/>
    <property type="match status" value="1"/>
</dbReference>
<keyword evidence="10" id="KW-1185">Reference proteome</keyword>
<keyword evidence="3 5" id="KW-1133">Transmembrane helix</keyword>
<evidence type="ECO:0000256" key="4">
    <source>
        <dbReference type="ARBA" id="ARBA00023136"/>
    </source>
</evidence>
<feature type="signal peptide" evidence="6">
    <location>
        <begin position="1"/>
        <end position="25"/>
    </location>
</feature>
<reference evidence="9" key="1">
    <citation type="submission" date="2022-11" db="UniProtKB">
        <authorList>
            <consortium name="EnsemblMetazoa"/>
        </authorList>
    </citation>
    <scope>IDENTIFICATION</scope>
</reference>
<dbReference type="InterPro" id="IPR038050">
    <property type="entry name" value="Neuro_actylchol_rec"/>
</dbReference>
<keyword evidence="2 5" id="KW-0812">Transmembrane</keyword>
<dbReference type="Pfam" id="PF02932">
    <property type="entry name" value="Neur_chan_memb"/>
    <property type="match status" value="1"/>
</dbReference>
<dbReference type="Proteomes" id="UP000887567">
    <property type="component" value="Unplaced"/>
</dbReference>